<dbReference type="EMBL" id="BKCJ010000500">
    <property type="protein sequence ID" value="GEU33751.1"/>
    <property type="molecule type" value="Genomic_DNA"/>
</dbReference>
<sequence length="113" mass="13001">MSVLYGWMFVTRIARLFRLLSKEMVNALSVKPRAWTFTKKSLIVMEVIMKLDGGTISGKSHEELGIMMKENLDPHIQIDPFLGREVDYPPFGYSGYMPHGYDYRYHTAPDGPN</sequence>
<name>A0A6L2JA31_TANCI</name>
<gene>
    <name evidence="1" type="ORF">Tci_005729</name>
</gene>
<evidence type="ECO:0000313" key="1">
    <source>
        <dbReference type="EMBL" id="GEU33751.1"/>
    </source>
</evidence>
<reference evidence="1" key="1">
    <citation type="journal article" date="2019" name="Sci. Rep.">
        <title>Draft genome of Tanacetum cinerariifolium, the natural source of mosquito coil.</title>
        <authorList>
            <person name="Yamashiro T."/>
            <person name="Shiraishi A."/>
            <person name="Satake H."/>
            <person name="Nakayama K."/>
        </authorList>
    </citation>
    <scope>NUCLEOTIDE SEQUENCE</scope>
</reference>
<organism evidence="1">
    <name type="scientific">Tanacetum cinerariifolium</name>
    <name type="common">Dalmatian daisy</name>
    <name type="synonym">Chrysanthemum cinerariifolium</name>
    <dbReference type="NCBI Taxonomy" id="118510"/>
    <lineage>
        <taxon>Eukaryota</taxon>
        <taxon>Viridiplantae</taxon>
        <taxon>Streptophyta</taxon>
        <taxon>Embryophyta</taxon>
        <taxon>Tracheophyta</taxon>
        <taxon>Spermatophyta</taxon>
        <taxon>Magnoliopsida</taxon>
        <taxon>eudicotyledons</taxon>
        <taxon>Gunneridae</taxon>
        <taxon>Pentapetalae</taxon>
        <taxon>asterids</taxon>
        <taxon>campanulids</taxon>
        <taxon>Asterales</taxon>
        <taxon>Asteraceae</taxon>
        <taxon>Asteroideae</taxon>
        <taxon>Anthemideae</taxon>
        <taxon>Anthemidinae</taxon>
        <taxon>Tanacetum</taxon>
    </lineage>
</organism>
<accession>A0A6L2JA31</accession>
<comment type="caution">
    <text evidence="1">The sequence shown here is derived from an EMBL/GenBank/DDBJ whole genome shotgun (WGS) entry which is preliminary data.</text>
</comment>
<protein>
    <submittedName>
        <fullName evidence="1">Zinc finger, CCHC-type</fullName>
    </submittedName>
</protein>
<proteinExistence type="predicted"/>
<dbReference type="AlphaFoldDB" id="A0A6L2JA31"/>